<evidence type="ECO:0000256" key="2">
    <source>
        <dbReference type="ARBA" id="ARBA00022606"/>
    </source>
</evidence>
<feature type="domain" description="G-protein coupled receptors family 1 profile" evidence="12">
    <location>
        <begin position="57"/>
        <end position="308"/>
    </location>
</feature>
<dbReference type="GeneID" id="117362315"/>
<dbReference type="InterPro" id="IPR017452">
    <property type="entry name" value="GPCR_Rhodpsn_7TM"/>
</dbReference>
<dbReference type="GO" id="GO:0004930">
    <property type="term" value="F:G protein-coupled receptor activity"/>
    <property type="evidence" value="ECO:0007669"/>
    <property type="project" value="UniProtKB-KW"/>
</dbReference>
<feature type="transmembrane region" description="Helical" evidence="11">
    <location>
        <begin position="118"/>
        <end position="136"/>
    </location>
</feature>
<proteinExistence type="inferred from homology"/>
<feature type="transmembrane region" description="Helical" evidence="11">
    <location>
        <begin position="290"/>
        <end position="310"/>
    </location>
</feature>
<dbReference type="AlphaFoldDB" id="A0A6P8R2U9"/>
<dbReference type="PANTHER" id="PTHR26450">
    <property type="entry name" value="OLFACTORY RECEPTOR 56B1-RELATED"/>
    <property type="match status" value="1"/>
</dbReference>
<evidence type="ECO:0000313" key="13">
    <source>
        <dbReference type="Proteomes" id="UP000515159"/>
    </source>
</evidence>
<evidence type="ECO:0000256" key="10">
    <source>
        <dbReference type="RuleBase" id="RU000688"/>
    </source>
</evidence>
<dbReference type="SMART" id="SM01381">
    <property type="entry name" value="7TM_GPCR_Srsx"/>
    <property type="match status" value="1"/>
</dbReference>
<keyword evidence="8 10" id="KW-0675">Receptor</keyword>
<dbReference type="PRINTS" id="PR00245">
    <property type="entry name" value="OLFACTORYR"/>
</dbReference>
<dbReference type="Pfam" id="PF13853">
    <property type="entry name" value="7tm_4"/>
    <property type="match status" value="1"/>
</dbReference>
<evidence type="ECO:0000256" key="6">
    <source>
        <dbReference type="ARBA" id="ARBA00023040"/>
    </source>
</evidence>
<protein>
    <recommendedName>
        <fullName evidence="11">Olfactory receptor</fullName>
    </recommendedName>
</protein>
<dbReference type="FunFam" id="1.20.1070.10:FF:000002">
    <property type="entry name" value="Olfactory receptor"/>
    <property type="match status" value="1"/>
</dbReference>
<keyword evidence="5 11" id="KW-1133">Transmembrane helix</keyword>
<feature type="transmembrane region" description="Helical" evidence="11">
    <location>
        <begin position="212"/>
        <end position="237"/>
    </location>
</feature>
<dbReference type="PROSITE" id="PS50262">
    <property type="entry name" value="G_PROTEIN_RECEP_F1_2"/>
    <property type="match status" value="1"/>
</dbReference>
<evidence type="ECO:0000256" key="5">
    <source>
        <dbReference type="ARBA" id="ARBA00022989"/>
    </source>
</evidence>
<feature type="transmembrane region" description="Helical" evidence="11">
    <location>
        <begin position="157"/>
        <end position="179"/>
    </location>
</feature>
<dbReference type="GO" id="GO:0005886">
    <property type="term" value="C:plasma membrane"/>
    <property type="evidence" value="ECO:0007669"/>
    <property type="project" value="UniProtKB-SubCell"/>
</dbReference>
<dbReference type="InterPro" id="IPR050402">
    <property type="entry name" value="OR51/52/56-like"/>
</dbReference>
<evidence type="ECO:0000256" key="11">
    <source>
        <dbReference type="RuleBase" id="RU363047"/>
    </source>
</evidence>
<keyword evidence="4 11" id="KW-0552">Olfaction</keyword>
<organism evidence="13 14">
    <name type="scientific">Geotrypetes seraphini</name>
    <name type="common">Gaboon caecilian</name>
    <name type="synonym">Caecilia seraphini</name>
    <dbReference type="NCBI Taxonomy" id="260995"/>
    <lineage>
        <taxon>Eukaryota</taxon>
        <taxon>Metazoa</taxon>
        <taxon>Chordata</taxon>
        <taxon>Craniata</taxon>
        <taxon>Vertebrata</taxon>
        <taxon>Euteleostomi</taxon>
        <taxon>Amphibia</taxon>
        <taxon>Gymnophiona</taxon>
        <taxon>Geotrypetes</taxon>
    </lineage>
</organism>
<dbReference type="KEGG" id="gsh:117362315"/>
<sequence>MKLLWHNKWDRNHMMCSINTTNISFSTFILTGFPGLEAAHIWIAFFLCSLYIIALLGNCTVIFAIKTEPSLHEPMYIFLCMLSFIDLLLSSCTMPRMLGLLWFNWREIAFDACLVQMFFIHFLSALESGILVAMAVDRYIAICHPLRYTSILTHSSIAKIGLVIIGRGIAVMVPIPLLIKRLQFNRSNLLTHSFCLHQDAMNLACENIQVNIIYGLFVMLSVMGIDSLFIAISYILIIKSVISLATDETSTKAFGTCTAHICAVLIFYIPMIGLSVVHRFGNNSFHHTPIYMANIYLLVPPVLNPIVYGVKTKQIRNTIVKMLHHKRISRSKLCMHC</sequence>
<comment type="subcellular location">
    <subcellularLocation>
        <location evidence="11">Cell membrane</location>
        <topology evidence="11">Multi-pass membrane protein</topology>
    </subcellularLocation>
    <subcellularLocation>
        <location evidence="1">Membrane</location>
        <topology evidence="1">Multi-pass membrane protein</topology>
    </subcellularLocation>
</comment>
<name>A0A6P8R2U9_GEOSA</name>
<dbReference type="Proteomes" id="UP000515159">
    <property type="component" value="Chromosome 6"/>
</dbReference>
<dbReference type="GO" id="GO:0004984">
    <property type="term" value="F:olfactory receptor activity"/>
    <property type="evidence" value="ECO:0007669"/>
    <property type="project" value="InterPro"/>
</dbReference>
<reference evidence="14" key="1">
    <citation type="submission" date="2025-08" db="UniProtKB">
        <authorList>
            <consortium name="RefSeq"/>
        </authorList>
    </citation>
    <scope>IDENTIFICATION</scope>
</reference>
<keyword evidence="2 11" id="KW-0716">Sensory transduction</keyword>
<evidence type="ECO:0000256" key="7">
    <source>
        <dbReference type="ARBA" id="ARBA00023136"/>
    </source>
</evidence>
<keyword evidence="7 11" id="KW-0472">Membrane</keyword>
<keyword evidence="11" id="KW-1003">Cell membrane</keyword>
<evidence type="ECO:0000256" key="4">
    <source>
        <dbReference type="ARBA" id="ARBA00022725"/>
    </source>
</evidence>
<dbReference type="Gene3D" id="1.20.1070.10">
    <property type="entry name" value="Rhodopsin 7-helix transmembrane proteins"/>
    <property type="match status" value="1"/>
</dbReference>
<gene>
    <name evidence="14" type="primary">LOC117362315</name>
</gene>
<evidence type="ECO:0000256" key="9">
    <source>
        <dbReference type="ARBA" id="ARBA00023224"/>
    </source>
</evidence>
<comment type="similarity">
    <text evidence="10">Belongs to the G-protein coupled receptor 1 family.</text>
</comment>
<feature type="transmembrane region" description="Helical" evidence="11">
    <location>
        <begin position="258"/>
        <end position="278"/>
    </location>
</feature>
<dbReference type="InterPro" id="IPR000725">
    <property type="entry name" value="Olfact_rcpt"/>
</dbReference>
<evidence type="ECO:0000259" key="12">
    <source>
        <dbReference type="PROSITE" id="PS50262"/>
    </source>
</evidence>
<feature type="transmembrane region" description="Helical" evidence="11">
    <location>
        <begin position="12"/>
        <end position="33"/>
    </location>
</feature>
<dbReference type="SUPFAM" id="SSF81321">
    <property type="entry name" value="Family A G protein-coupled receptor-like"/>
    <property type="match status" value="1"/>
</dbReference>
<dbReference type="RefSeq" id="XP_033804437.1">
    <property type="nucleotide sequence ID" value="XM_033948546.1"/>
</dbReference>
<dbReference type="InterPro" id="IPR000276">
    <property type="entry name" value="GPCR_Rhodpsn"/>
</dbReference>
<dbReference type="PRINTS" id="PR00237">
    <property type="entry name" value="GPCRRHODOPSN"/>
</dbReference>
<evidence type="ECO:0000313" key="14">
    <source>
        <dbReference type="RefSeq" id="XP_033804437.1"/>
    </source>
</evidence>
<keyword evidence="3 10" id="KW-0812">Transmembrane</keyword>
<dbReference type="PANTHER" id="PTHR26450:SF92">
    <property type="entry name" value="OLFACTORY RECEPTOR 51E2"/>
    <property type="match status" value="1"/>
</dbReference>
<feature type="transmembrane region" description="Helical" evidence="11">
    <location>
        <begin position="76"/>
        <end position="98"/>
    </location>
</feature>
<dbReference type="InParanoid" id="A0A6P8R2U9"/>
<dbReference type="CDD" id="cd15222">
    <property type="entry name" value="7tmA_OR51-like"/>
    <property type="match status" value="1"/>
</dbReference>
<keyword evidence="6 10" id="KW-0297">G-protein coupled receptor</keyword>
<evidence type="ECO:0000256" key="3">
    <source>
        <dbReference type="ARBA" id="ARBA00022692"/>
    </source>
</evidence>
<evidence type="ECO:0000256" key="1">
    <source>
        <dbReference type="ARBA" id="ARBA00004141"/>
    </source>
</evidence>
<accession>A0A6P8R2U9</accession>
<dbReference type="PROSITE" id="PS00237">
    <property type="entry name" value="G_PROTEIN_RECEP_F1_1"/>
    <property type="match status" value="1"/>
</dbReference>
<evidence type="ECO:0000256" key="8">
    <source>
        <dbReference type="ARBA" id="ARBA00023170"/>
    </source>
</evidence>
<keyword evidence="13" id="KW-1185">Reference proteome</keyword>
<dbReference type="GO" id="GO:0071396">
    <property type="term" value="P:cellular response to lipid"/>
    <property type="evidence" value="ECO:0007669"/>
    <property type="project" value="UniProtKB-ARBA"/>
</dbReference>
<feature type="transmembrane region" description="Helical" evidence="11">
    <location>
        <begin position="39"/>
        <end position="64"/>
    </location>
</feature>
<keyword evidence="9 10" id="KW-0807">Transducer</keyword>
<dbReference type="OrthoDB" id="5969463at2759"/>